<evidence type="ECO:0000313" key="2">
    <source>
        <dbReference type="Proteomes" id="UP000182235"/>
    </source>
</evidence>
<dbReference type="InterPro" id="IPR011009">
    <property type="entry name" value="Kinase-like_dom_sf"/>
</dbReference>
<name>A0A1J9P3X1_9EURO</name>
<accession>A0A1J9P3X1</accession>
<proteinExistence type="predicted"/>
<dbReference type="VEuPathDB" id="FungiDB:AJ78_08092"/>
<dbReference type="OrthoDB" id="2906425at2759"/>
<dbReference type="Proteomes" id="UP000182235">
    <property type="component" value="Unassembled WGS sequence"/>
</dbReference>
<dbReference type="STRING" id="1447872.A0A1J9P3X1"/>
<reference evidence="1 2" key="1">
    <citation type="submission" date="2015-07" db="EMBL/GenBank/DDBJ databases">
        <title>Emmonsia species relationships and genome sequence.</title>
        <authorList>
            <consortium name="The Broad Institute Genomics Platform"/>
            <person name="Cuomo C.A."/>
            <person name="Munoz J.F."/>
            <person name="Imamovic A."/>
            <person name="Priest M.E."/>
            <person name="Young S."/>
            <person name="Clay O.K."/>
            <person name="McEwen J.G."/>
        </authorList>
    </citation>
    <scope>NUCLEOTIDE SEQUENCE [LARGE SCALE GENOMIC DNA]</scope>
    <source>
        <strain evidence="1 2">UAMH 9510</strain>
    </source>
</reference>
<evidence type="ECO:0000313" key="1">
    <source>
        <dbReference type="EMBL" id="OJD11064.1"/>
    </source>
</evidence>
<comment type="caution">
    <text evidence="1">The sequence shown here is derived from an EMBL/GenBank/DDBJ whole genome shotgun (WGS) entry which is preliminary data.</text>
</comment>
<dbReference type="AlphaFoldDB" id="A0A1J9P3X1"/>
<organism evidence="1 2">
    <name type="scientific">Emergomyces pasteurianus Ep9510</name>
    <dbReference type="NCBI Taxonomy" id="1447872"/>
    <lineage>
        <taxon>Eukaryota</taxon>
        <taxon>Fungi</taxon>
        <taxon>Dikarya</taxon>
        <taxon>Ascomycota</taxon>
        <taxon>Pezizomycotina</taxon>
        <taxon>Eurotiomycetes</taxon>
        <taxon>Eurotiomycetidae</taxon>
        <taxon>Onygenales</taxon>
        <taxon>Ajellomycetaceae</taxon>
        <taxon>Emergomyces</taxon>
    </lineage>
</organism>
<dbReference type="SUPFAM" id="SSF56112">
    <property type="entry name" value="Protein kinase-like (PK-like)"/>
    <property type="match status" value="1"/>
</dbReference>
<sequence>MQYLAEHTPEIPALKTHGLIRFEPSRAILMSYIPDMTLARAWFSLSLINKVLIQQHLGDIFHRLRTLHQRNSNELEGVSEEEVKEYRVNKCTR</sequence>
<keyword evidence="2" id="KW-1185">Reference proteome</keyword>
<dbReference type="EMBL" id="LGRN01000621">
    <property type="protein sequence ID" value="OJD11064.1"/>
    <property type="molecule type" value="Genomic_DNA"/>
</dbReference>
<gene>
    <name evidence="1" type="ORF">AJ78_08092</name>
</gene>
<protein>
    <submittedName>
        <fullName evidence="1">Uncharacterized protein</fullName>
    </submittedName>
</protein>